<dbReference type="SUPFAM" id="SSF158472">
    <property type="entry name" value="HAMP domain-like"/>
    <property type="match status" value="1"/>
</dbReference>
<dbReference type="RefSeq" id="WP_378210460.1">
    <property type="nucleotide sequence ID" value="NZ_JBHUNL010000001.1"/>
</dbReference>
<dbReference type="InterPro" id="IPR003660">
    <property type="entry name" value="HAMP_dom"/>
</dbReference>
<protein>
    <recommendedName>
        <fullName evidence="3">histidine kinase</fullName>
        <ecNumber evidence="3">2.7.13.3</ecNumber>
    </recommendedName>
</protein>
<feature type="region of interest" description="Disordered" evidence="11">
    <location>
        <begin position="515"/>
        <end position="551"/>
    </location>
</feature>
<keyword evidence="10" id="KW-0175">Coiled coil</keyword>
<sequence>MSGAARMASTTLRRRLTVLLVAAGALLGVVLVLAGFVLARALAAQEAVTGVYFEAVTSADAAYVGLVDAETAVRGFALTGDEVTLEPYLRSLDADVSFAALADGLVTDVPDSDLSAKAEAAARAAARWHEEFALPLVAQVRAEGTASVSPEEVEAGRVLFDDARTAVDEYVDEVRDGRAAAVRDLARWTSATGGLVLLLVLAAIGTGVALWIALRRWVLTPMTQLSLATRAVTRGDLSHVVSVEGPGEVEELASDVERMRLGLVTQLAELRTSREEIAQAHDRLTEQAEELRRSNRDLEQFAYVASHDLQEPLRKVASFTQLLQKRYGGQLDERADQYIDFAVDGAKRMQRLIQDLLGFSRVGRVGGEVVDVDLAQALARAQDQLSERIEESGAVVTHDDLPVVRGEEPLLVQLFQNLVGNAVKFRHPDRVPQVHVSARRVDGAWELEARDNGIGIDPQYVDRVFVIFQRLHAKDLYEGTGIGLALCKKIVEFHGGRIWIPPTEGEGTAIRWTLPADADETPAEADTTPAEADTTPADAGENPGHGDGRRS</sequence>
<dbReference type="SUPFAM" id="SSF47384">
    <property type="entry name" value="Homodimeric domain of signal transducing histidine kinase"/>
    <property type="match status" value="1"/>
</dbReference>
<dbReference type="Pfam" id="PF00512">
    <property type="entry name" value="HisKA"/>
    <property type="match status" value="1"/>
</dbReference>
<keyword evidence="7 15" id="KW-0418">Kinase</keyword>
<dbReference type="InterPro" id="IPR052162">
    <property type="entry name" value="Sensor_kinase/Photoreceptor"/>
</dbReference>
<keyword evidence="6 12" id="KW-0812">Transmembrane</keyword>
<evidence type="ECO:0000313" key="16">
    <source>
        <dbReference type="Proteomes" id="UP000614741"/>
    </source>
</evidence>
<dbReference type="GO" id="GO:0016301">
    <property type="term" value="F:kinase activity"/>
    <property type="evidence" value="ECO:0007669"/>
    <property type="project" value="UniProtKB-KW"/>
</dbReference>
<evidence type="ECO:0000259" key="14">
    <source>
        <dbReference type="PROSITE" id="PS50885"/>
    </source>
</evidence>
<comment type="catalytic activity">
    <reaction evidence="1">
        <text>ATP + protein L-histidine = ADP + protein N-phospho-L-histidine.</text>
        <dbReference type="EC" id="2.7.13.3"/>
    </reaction>
</comment>
<evidence type="ECO:0000256" key="2">
    <source>
        <dbReference type="ARBA" id="ARBA00004236"/>
    </source>
</evidence>
<dbReference type="SMART" id="SM00304">
    <property type="entry name" value="HAMP"/>
    <property type="match status" value="1"/>
</dbReference>
<dbReference type="Pfam" id="PF00672">
    <property type="entry name" value="HAMP"/>
    <property type="match status" value="1"/>
</dbReference>
<feature type="compositionally biased region" description="Low complexity" evidence="11">
    <location>
        <begin position="524"/>
        <end position="539"/>
    </location>
</feature>
<dbReference type="PRINTS" id="PR00344">
    <property type="entry name" value="BCTRLSENSOR"/>
</dbReference>
<keyword evidence="12" id="KW-0472">Membrane</keyword>
<dbReference type="Gene3D" id="3.30.565.10">
    <property type="entry name" value="Histidine kinase-like ATPase, C-terminal domain"/>
    <property type="match status" value="1"/>
</dbReference>
<dbReference type="InterPro" id="IPR007891">
    <property type="entry name" value="CHASE3"/>
</dbReference>
<dbReference type="PROSITE" id="PS50885">
    <property type="entry name" value="HAMP"/>
    <property type="match status" value="1"/>
</dbReference>
<dbReference type="InterPro" id="IPR003594">
    <property type="entry name" value="HATPase_dom"/>
</dbReference>
<dbReference type="Pfam" id="PF02518">
    <property type="entry name" value="HATPase_c"/>
    <property type="match status" value="1"/>
</dbReference>
<keyword evidence="16" id="KW-1185">Reference proteome</keyword>
<dbReference type="Proteomes" id="UP000614741">
    <property type="component" value="Unassembled WGS sequence"/>
</dbReference>
<name>A0ABQ4DGR1_9CELL</name>
<evidence type="ECO:0000256" key="8">
    <source>
        <dbReference type="ARBA" id="ARBA00022989"/>
    </source>
</evidence>
<evidence type="ECO:0000256" key="4">
    <source>
        <dbReference type="ARBA" id="ARBA00022553"/>
    </source>
</evidence>
<dbReference type="InterPro" id="IPR005467">
    <property type="entry name" value="His_kinase_dom"/>
</dbReference>
<dbReference type="EC" id="2.7.13.3" evidence="3"/>
<dbReference type="InterPro" id="IPR036097">
    <property type="entry name" value="HisK_dim/P_sf"/>
</dbReference>
<dbReference type="SMART" id="SM00387">
    <property type="entry name" value="HATPase_c"/>
    <property type="match status" value="1"/>
</dbReference>
<feature type="domain" description="HAMP" evidence="14">
    <location>
        <begin position="216"/>
        <end position="268"/>
    </location>
</feature>
<evidence type="ECO:0000256" key="7">
    <source>
        <dbReference type="ARBA" id="ARBA00022777"/>
    </source>
</evidence>
<feature type="domain" description="Histidine kinase" evidence="13">
    <location>
        <begin position="304"/>
        <end position="518"/>
    </location>
</feature>
<dbReference type="CDD" id="cd06225">
    <property type="entry name" value="HAMP"/>
    <property type="match status" value="1"/>
</dbReference>
<reference evidence="15 16" key="1">
    <citation type="submission" date="2021-01" db="EMBL/GenBank/DDBJ databases">
        <title>Whole genome shotgun sequence of Cellulomonas phragmiteti NBRC 110785.</title>
        <authorList>
            <person name="Komaki H."/>
            <person name="Tamura T."/>
        </authorList>
    </citation>
    <scope>NUCLEOTIDE SEQUENCE [LARGE SCALE GENOMIC DNA]</scope>
    <source>
        <strain evidence="15 16">NBRC 110785</strain>
    </source>
</reference>
<evidence type="ECO:0000256" key="1">
    <source>
        <dbReference type="ARBA" id="ARBA00000085"/>
    </source>
</evidence>
<dbReference type="InterPro" id="IPR036890">
    <property type="entry name" value="HATPase_C_sf"/>
</dbReference>
<dbReference type="EMBL" id="BONP01000001">
    <property type="protein sequence ID" value="GIG38535.1"/>
    <property type="molecule type" value="Genomic_DNA"/>
</dbReference>
<dbReference type="InterPro" id="IPR003661">
    <property type="entry name" value="HisK_dim/P_dom"/>
</dbReference>
<evidence type="ECO:0000256" key="3">
    <source>
        <dbReference type="ARBA" id="ARBA00012438"/>
    </source>
</evidence>
<evidence type="ECO:0000256" key="10">
    <source>
        <dbReference type="SAM" id="Coils"/>
    </source>
</evidence>
<evidence type="ECO:0000256" key="11">
    <source>
        <dbReference type="SAM" id="MobiDB-lite"/>
    </source>
</evidence>
<gene>
    <name evidence="15" type="ORF">Cph01nite_02970</name>
</gene>
<organism evidence="15 16">
    <name type="scientific">Cellulomonas phragmiteti</name>
    <dbReference type="NCBI Taxonomy" id="478780"/>
    <lineage>
        <taxon>Bacteria</taxon>
        <taxon>Bacillati</taxon>
        <taxon>Actinomycetota</taxon>
        <taxon>Actinomycetes</taxon>
        <taxon>Micrococcales</taxon>
        <taxon>Cellulomonadaceae</taxon>
        <taxon>Cellulomonas</taxon>
    </lineage>
</organism>
<evidence type="ECO:0000256" key="5">
    <source>
        <dbReference type="ARBA" id="ARBA00022679"/>
    </source>
</evidence>
<evidence type="ECO:0000313" key="15">
    <source>
        <dbReference type="EMBL" id="GIG38535.1"/>
    </source>
</evidence>
<dbReference type="PROSITE" id="PS50109">
    <property type="entry name" value="HIS_KIN"/>
    <property type="match status" value="1"/>
</dbReference>
<dbReference type="CDD" id="cd00082">
    <property type="entry name" value="HisKA"/>
    <property type="match status" value="1"/>
</dbReference>
<dbReference type="Gene3D" id="1.10.287.130">
    <property type="match status" value="1"/>
</dbReference>
<evidence type="ECO:0000256" key="6">
    <source>
        <dbReference type="ARBA" id="ARBA00022692"/>
    </source>
</evidence>
<feature type="coiled-coil region" evidence="10">
    <location>
        <begin position="267"/>
        <end position="301"/>
    </location>
</feature>
<dbReference type="Pfam" id="PF05227">
    <property type="entry name" value="CHASE3"/>
    <property type="match status" value="1"/>
</dbReference>
<keyword evidence="4" id="KW-0597">Phosphoprotein</keyword>
<dbReference type="InterPro" id="IPR004358">
    <property type="entry name" value="Sig_transdc_His_kin-like_C"/>
</dbReference>
<dbReference type="SUPFAM" id="SSF55874">
    <property type="entry name" value="ATPase domain of HSP90 chaperone/DNA topoisomerase II/histidine kinase"/>
    <property type="match status" value="1"/>
</dbReference>
<keyword evidence="5" id="KW-0808">Transferase</keyword>
<dbReference type="PANTHER" id="PTHR43304">
    <property type="entry name" value="PHYTOCHROME-LIKE PROTEIN CPH1"/>
    <property type="match status" value="1"/>
</dbReference>
<feature type="transmembrane region" description="Helical" evidence="12">
    <location>
        <begin position="193"/>
        <end position="214"/>
    </location>
</feature>
<proteinExistence type="predicted"/>
<keyword evidence="8 12" id="KW-1133">Transmembrane helix</keyword>
<dbReference type="PANTHER" id="PTHR43304:SF1">
    <property type="entry name" value="PAC DOMAIN-CONTAINING PROTEIN"/>
    <property type="match status" value="1"/>
</dbReference>
<accession>A0ABQ4DGR1</accession>
<keyword evidence="9" id="KW-0902">Two-component regulatory system</keyword>
<evidence type="ECO:0000259" key="13">
    <source>
        <dbReference type="PROSITE" id="PS50109"/>
    </source>
</evidence>
<dbReference type="Gene3D" id="6.10.340.10">
    <property type="match status" value="1"/>
</dbReference>
<comment type="caution">
    <text evidence="15">The sequence shown here is derived from an EMBL/GenBank/DDBJ whole genome shotgun (WGS) entry which is preliminary data.</text>
</comment>
<evidence type="ECO:0000256" key="9">
    <source>
        <dbReference type="ARBA" id="ARBA00023012"/>
    </source>
</evidence>
<dbReference type="SMART" id="SM00388">
    <property type="entry name" value="HisKA"/>
    <property type="match status" value="1"/>
</dbReference>
<comment type="subcellular location">
    <subcellularLocation>
        <location evidence="2">Cell membrane</location>
    </subcellularLocation>
</comment>
<evidence type="ECO:0000256" key="12">
    <source>
        <dbReference type="SAM" id="Phobius"/>
    </source>
</evidence>